<comment type="caution">
    <text evidence="8">The sequence shown here is derived from an EMBL/GenBank/DDBJ whole genome shotgun (WGS) entry which is preliminary data.</text>
</comment>
<dbReference type="InterPro" id="IPR039741">
    <property type="entry name" value="UDP-sugar_pyrophosphorylase"/>
</dbReference>
<keyword evidence="5" id="KW-0548">Nucleotidyltransferase</keyword>
<organism evidence="8 10">
    <name type="scientific">Rotaria magnacalcarata</name>
    <dbReference type="NCBI Taxonomy" id="392030"/>
    <lineage>
        <taxon>Eukaryota</taxon>
        <taxon>Metazoa</taxon>
        <taxon>Spiralia</taxon>
        <taxon>Gnathifera</taxon>
        <taxon>Rotifera</taxon>
        <taxon>Eurotatoria</taxon>
        <taxon>Bdelloidea</taxon>
        <taxon>Philodinida</taxon>
        <taxon>Philodinidae</taxon>
        <taxon>Rotaria</taxon>
    </lineage>
</organism>
<feature type="non-terminal residue" evidence="8">
    <location>
        <position position="85"/>
    </location>
</feature>
<dbReference type="InterPro" id="IPR002618">
    <property type="entry name" value="UDPGP_fam"/>
</dbReference>
<evidence type="ECO:0000256" key="4">
    <source>
        <dbReference type="ARBA" id="ARBA00022679"/>
    </source>
</evidence>
<name>A0A821BVD2_9BILA</name>
<sequence length="85" mass="9520">KAISEGSVCVLLLAGGQGTRLGVDYPKGMFNIGLPSKKSLYQIQAERILRLEKIANEQLDTKNASITWFIMTSEHTQGETEKYFR</sequence>
<evidence type="ECO:0000256" key="6">
    <source>
        <dbReference type="ARBA" id="ARBA00048493"/>
    </source>
</evidence>
<comment type="pathway">
    <text evidence="1">Nucleotide-sugar biosynthesis; UDP-N-acetyl-alpha-D-glucosamine biosynthesis; UDP-N-acetyl-alpha-D-glucosamine from N-acetyl-alpha-D-glucosamine 1-phosphate: step 1/1.</text>
</comment>
<proteinExistence type="inferred from homology"/>
<comment type="similarity">
    <text evidence="2">Belongs to the UDPGP type 1 family.</text>
</comment>
<feature type="non-terminal residue" evidence="8">
    <location>
        <position position="1"/>
    </location>
</feature>
<evidence type="ECO:0000313" key="9">
    <source>
        <dbReference type="EMBL" id="CAF5174510.1"/>
    </source>
</evidence>
<dbReference type="Gene3D" id="3.90.550.10">
    <property type="entry name" value="Spore Coat Polysaccharide Biosynthesis Protein SpsA, Chain A"/>
    <property type="match status" value="1"/>
</dbReference>
<dbReference type="Proteomes" id="UP000681967">
    <property type="component" value="Unassembled WGS sequence"/>
</dbReference>
<keyword evidence="4" id="KW-0808">Transferase</keyword>
<dbReference type="EC" id="2.7.7.23" evidence="3"/>
<dbReference type="Proteomes" id="UP000681720">
    <property type="component" value="Unassembled WGS sequence"/>
</dbReference>
<accession>A0A821BVD2</accession>
<evidence type="ECO:0000313" key="10">
    <source>
        <dbReference type="Proteomes" id="UP000663866"/>
    </source>
</evidence>
<evidence type="ECO:0000256" key="3">
    <source>
        <dbReference type="ARBA" id="ARBA00012457"/>
    </source>
</evidence>
<evidence type="ECO:0000256" key="1">
    <source>
        <dbReference type="ARBA" id="ARBA00005208"/>
    </source>
</evidence>
<gene>
    <name evidence="9" type="ORF">BYL167_LOCUS77961</name>
    <name evidence="7" type="ORF">GIL414_LOCUS21966</name>
    <name evidence="8" type="ORF">OVN521_LOCUS44979</name>
</gene>
<evidence type="ECO:0000256" key="2">
    <source>
        <dbReference type="ARBA" id="ARBA00010401"/>
    </source>
</evidence>
<dbReference type="PANTHER" id="PTHR11952">
    <property type="entry name" value="UDP- GLUCOSE PYROPHOSPHORYLASE"/>
    <property type="match status" value="1"/>
</dbReference>
<dbReference type="PANTHER" id="PTHR11952:SF2">
    <property type="entry name" value="LD24639P"/>
    <property type="match status" value="1"/>
</dbReference>
<dbReference type="GO" id="GO:0006048">
    <property type="term" value="P:UDP-N-acetylglucosamine biosynthetic process"/>
    <property type="evidence" value="ECO:0007669"/>
    <property type="project" value="TreeGrafter"/>
</dbReference>
<evidence type="ECO:0000313" key="7">
    <source>
        <dbReference type="EMBL" id="CAF4210458.1"/>
    </source>
</evidence>
<dbReference type="EMBL" id="CAJOBJ010020380">
    <property type="protein sequence ID" value="CAF4210458.1"/>
    <property type="molecule type" value="Genomic_DNA"/>
</dbReference>
<dbReference type="EMBL" id="CAJOBG010071492">
    <property type="protein sequence ID" value="CAF4596107.1"/>
    <property type="molecule type" value="Genomic_DNA"/>
</dbReference>
<evidence type="ECO:0000256" key="5">
    <source>
        <dbReference type="ARBA" id="ARBA00022695"/>
    </source>
</evidence>
<dbReference type="SUPFAM" id="SSF53448">
    <property type="entry name" value="Nucleotide-diphospho-sugar transferases"/>
    <property type="match status" value="1"/>
</dbReference>
<protein>
    <recommendedName>
        <fullName evidence="3">UDP-N-acetylglucosamine diphosphorylase</fullName>
        <ecNumber evidence="3">2.7.7.23</ecNumber>
    </recommendedName>
</protein>
<evidence type="ECO:0000313" key="8">
    <source>
        <dbReference type="EMBL" id="CAF4596107.1"/>
    </source>
</evidence>
<dbReference type="InterPro" id="IPR029044">
    <property type="entry name" value="Nucleotide-diphossugar_trans"/>
</dbReference>
<dbReference type="AlphaFoldDB" id="A0A821BVD2"/>
<comment type="catalytic activity">
    <reaction evidence="6">
        <text>N-acetyl-alpha-D-glucosamine 1-phosphate + UTP + H(+) = UDP-N-acetyl-alpha-D-glucosamine + diphosphate</text>
        <dbReference type="Rhea" id="RHEA:13509"/>
        <dbReference type="ChEBI" id="CHEBI:15378"/>
        <dbReference type="ChEBI" id="CHEBI:33019"/>
        <dbReference type="ChEBI" id="CHEBI:46398"/>
        <dbReference type="ChEBI" id="CHEBI:57705"/>
        <dbReference type="ChEBI" id="CHEBI:57776"/>
        <dbReference type="EC" id="2.7.7.23"/>
    </reaction>
</comment>
<dbReference type="GO" id="GO:0003977">
    <property type="term" value="F:UDP-N-acetylglucosamine diphosphorylase activity"/>
    <property type="evidence" value="ECO:0007669"/>
    <property type="project" value="UniProtKB-EC"/>
</dbReference>
<dbReference type="EMBL" id="CAJOBH010285384">
    <property type="protein sequence ID" value="CAF5174510.1"/>
    <property type="molecule type" value="Genomic_DNA"/>
</dbReference>
<dbReference type="Proteomes" id="UP000663866">
    <property type="component" value="Unassembled WGS sequence"/>
</dbReference>
<keyword evidence="10" id="KW-1185">Reference proteome</keyword>
<dbReference type="Pfam" id="PF01704">
    <property type="entry name" value="UDPGP"/>
    <property type="match status" value="1"/>
</dbReference>
<reference evidence="8" key="1">
    <citation type="submission" date="2021-02" db="EMBL/GenBank/DDBJ databases">
        <authorList>
            <person name="Nowell W R."/>
        </authorList>
    </citation>
    <scope>NUCLEOTIDE SEQUENCE</scope>
</reference>